<keyword evidence="3" id="KW-1185">Reference proteome</keyword>
<evidence type="ECO:0000313" key="3">
    <source>
        <dbReference type="Proteomes" id="UP000461730"/>
    </source>
</evidence>
<dbReference type="Proteomes" id="UP000461730">
    <property type="component" value="Unassembled WGS sequence"/>
</dbReference>
<feature type="compositionally biased region" description="Polar residues" evidence="1">
    <location>
        <begin position="367"/>
        <end position="382"/>
    </location>
</feature>
<evidence type="ECO:0000256" key="1">
    <source>
        <dbReference type="SAM" id="MobiDB-lite"/>
    </source>
</evidence>
<organism evidence="2 3">
    <name type="scientific">Chitinophaga tropicalis</name>
    <dbReference type="NCBI Taxonomy" id="2683588"/>
    <lineage>
        <taxon>Bacteria</taxon>
        <taxon>Pseudomonadati</taxon>
        <taxon>Bacteroidota</taxon>
        <taxon>Chitinophagia</taxon>
        <taxon>Chitinophagales</taxon>
        <taxon>Chitinophagaceae</taxon>
        <taxon>Chitinophaga</taxon>
    </lineage>
</organism>
<dbReference type="AlphaFoldDB" id="A0A7K1U1U2"/>
<feature type="region of interest" description="Disordered" evidence="1">
    <location>
        <begin position="313"/>
        <end position="385"/>
    </location>
</feature>
<dbReference type="InterPro" id="IPR045538">
    <property type="entry name" value="CIS_TMP"/>
</dbReference>
<comment type="caution">
    <text evidence="2">The sequence shown here is derived from an EMBL/GenBank/DDBJ whole genome shotgun (WGS) entry which is preliminary data.</text>
</comment>
<dbReference type="Pfam" id="PF19268">
    <property type="entry name" value="CIS_TMP"/>
    <property type="match status" value="1"/>
</dbReference>
<dbReference type="EMBL" id="WRXN01000003">
    <property type="protein sequence ID" value="MVT08327.1"/>
    <property type="molecule type" value="Genomic_DNA"/>
</dbReference>
<evidence type="ECO:0000313" key="2">
    <source>
        <dbReference type="EMBL" id="MVT08327.1"/>
    </source>
</evidence>
<proteinExistence type="predicted"/>
<name>A0A7K1U1U2_9BACT</name>
<reference evidence="2 3" key="1">
    <citation type="submission" date="2019-12" db="EMBL/GenBank/DDBJ databases">
        <title>Chitinophaga sp. strain ysch24 (GDMCC 1.1355), whole genome shotgun sequence.</title>
        <authorList>
            <person name="Zhang X."/>
        </authorList>
    </citation>
    <scope>NUCLEOTIDE SEQUENCE [LARGE SCALE GENOMIC DNA]</scope>
    <source>
        <strain evidence="3">ysch24</strain>
    </source>
</reference>
<protein>
    <submittedName>
        <fullName evidence="2">Uncharacterized protein</fullName>
    </submittedName>
</protein>
<sequence>MMQQHTIGKFCLSIQLPSREDAFSLQNRLGADCKTALAPLMGELFDEWTDPDTLLQIDKLEIDLGSCSRETLQRDLPEMIIAYLRKHYPAMKQQATLAEGMERILLAQGYFQSWLYFLEHGTLPVTAGRWEQAAWEEGILATISTEIHALRQCRELLVDCAQALPRLLYQFSKNFVRNWILAFSGGAYREAITLVTEWEELYNSAAVSPEKVRRFIPAQSVVLPGKDTLYLSVTTMLIKELVLPGVKAENVVLLEKLLQVTFGRAYFIHGLHVVRQSVATEKSAPALLQGTLDLLSGKYREVLAVFPSSVSFTEEKRGKGPSSVEEDVPAEKEKRTGPDLAEEDTRVSSTKKNIEEISSAENEVENEQVTSSSVTADTNTSVPAPEEGTQLYIGNAGLILLHPYLRILFEELSFLHEDAFKDEDAVSRAVQLLGYLAYGENDIPEYDLLFPKLLCGLMPAQPVKRFITLTDVEKAEADTLLQAVINNWGALGETSPDGLRGNFLLREGRLEWRNEEWQLYVTQQAYDMLLNRLPWGFSVVGLSWMPWLIKTVWT</sequence>
<gene>
    <name evidence="2" type="ORF">GO493_08655</name>
</gene>
<dbReference type="RefSeq" id="WP_157305749.1">
    <property type="nucleotide sequence ID" value="NZ_WRXN01000003.1"/>
</dbReference>
<accession>A0A7K1U1U2</accession>